<comment type="caution">
    <text evidence="1">The sequence shown here is derived from an EMBL/GenBank/DDBJ whole genome shotgun (WGS) entry which is preliminary data.</text>
</comment>
<dbReference type="EMBL" id="BSNF01000001">
    <property type="protein sequence ID" value="GLQ05859.1"/>
    <property type="molecule type" value="Genomic_DNA"/>
</dbReference>
<dbReference type="Pfam" id="PF11294">
    <property type="entry name" value="DUF3095"/>
    <property type="match status" value="1"/>
</dbReference>
<sequence>MHDSTGFYSALPAVSTFASVTEEDRYTPLPDDWLIVLSDIKGSTAAIRKGAYKTVNMVGAASIMSILNISRGIDIPYVFGGDGGTLAIPAVLRAEAEKALIQVRALARKSFSLDLRIGMIPVTEIRKAGVSVKVLKYEIGEGLFLGMFSGGGLMEADRLLKQDHITNPYRIPDNRSPESPPDLEGLSCRWEPLQARNGRMVSLLVSAPTHSPKEKARIYEDILTMLRAALGTEPEKYRPTSNDNLRFRWPPRSLWTEAKLTAGKHPVFRRWCRLAFQSFVQVFLEKTGRKAGNYDAPLYRKELLANTDFRRFDDMIRLVLDCTPEQITSIRRSLQSRHDRGDIVFGLHEADSALMTCLVFNLAEGAHLHFVDGSNGGFALAAAELKQQLAARLQGNRGLGPGDPAPAQQAVSIIHDAGLPR</sequence>
<dbReference type="Proteomes" id="UP001161409">
    <property type="component" value="Unassembled WGS sequence"/>
</dbReference>
<protein>
    <recommendedName>
        <fullName evidence="3">DUF3095 domain-containing protein</fullName>
    </recommendedName>
</protein>
<name>A0ABQ5U3J7_9PROT</name>
<organism evidence="1 2">
    <name type="scientific">Sneathiella chinensis</name>
    <dbReference type="NCBI Taxonomy" id="349750"/>
    <lineage>
        <taxon>Bacteria</taxon>
        <taxon>Pseudomonadati</taxon>
        <taxon>Pseudomonadota</taxon>
        <taxon>Alphaproteobacteria</taxon>
        <taxon>Sneathiellales</taxon>
        <taxon>Sneathiellaceae</taxon>
        <taxon>Sneathiella</taxon>
    </lineage>
</organism>
<proteinExistence type="predicted"/>
<accession>A0ABQ5U3J7</accession>
<evidence type="ECO:0000313" key="1">
    <source>
        <dbReference type="EMBL" id="GLQ05859.1"/>
    </source>
</evidence>
<dbReference type="RefSeq" id="WP_169559822.1">
    <property type="nucleotide sequence ID" value="NZ_BSNF01000001.1"/>
</dbReference>
<evidence type="ECO:0008006" key="3">
    <source>
        <dbReference type="Google" id="ProtNLM"/>
    </source>
</evidence>
<reference evidence="1" key="1">
    <citation type="journal article" date="2014" name="Int. J. Syst. Evol. Microbiol.">
        <title>Complete genome of a new Firmicutes species belonging to the dominant human colonic microbiota ('Ruminococcus bicirculans') reveals two chromosomes and a selective capacity to utilize plant glucans.</title>
        <authorList>
            <consortium name="NISC Comparative Sequencing Program"/>
            <person name="Wegmann U."/>
            <person name="Louis P."/>
            <person name="Goesmann A."/>
            <person name="Henrissat B."/>
            <person name="Duncan S.H."/>
            <person name="Flint H.J."/>
        </authorList>
    </citation>
    <scope>NUCLEOTIDE SEQUENCE</scope>
    <source>
        <strain evidence="1">NBRC 103408</strain>
    </source>
</reference>
<gene>
    <name evidence="1" type="ORF">GCM10007924_10800</name>
</gene>
<keyword evidence="2" id="KW-1185">Reference proteome</keyword>
<dbReference type="InterPro" id="IPR021445">
    <property type="entry name" value="DUF3095"/>
</dbReference>
<evidence type="ECO:0000313" key="2">
    <source>
        <dbReference type="Proteomes" id="UP001161409"/>
    </source>
</evidence>
<reference evidence="1" key="2">
    <citation type="submission" date="2023-01" db="EMBL/GenBank/DDBJ databases">
        <title>Draft genome sequence of Sneathiella chinensis strain NBRC 103408.</title>
        <authorList>
            <person name="Sun Q."/>
            <person name="Mori K."/>
        </authorList>
    </citation>
    <scope>NUCLEOTIDE SEQUENCE</scope>
    <source>
        <strain evidence="1">NBRC 103408</strain>
    </source>
</reference>